<protein>
    <submittedName>
        <fullName evidence="1">Uncharacterized protein</fullName>
    </submittedName>
</protein>
<accession>A0AAV4MP22</accession>
<reference evidence="1 2" key="1">
    <citation type="submission" date="2021-06" db="EMBL/GenBank/DDBJ databases">
        <title>Caerostris extrusa draft genome.</title>
        <authorList>
            <person name="Kono N."/>
            <person name="Arakawa K."/>
        </authorList>
    </citation>
    <scope>NUCLEOTIDE SEQUENCE [LARGE SCALE GENOMIC DNA]</scope>
</reference>
<dbReference type="AlphaFoldDB" id="A0AAV4MP22"/>
<name>A0AAV4MP22_CAEEX</name>
<evidence type="ECO:0000313" key="2">
    <source>
        <dbReference type="Proteomes" id="UP001054945"/>
    </source>
</evidence>
<keyword evidence="2" id="KW-1185">Reference proteome</keyword>
<proteinExistence type="predicted"/>
<dbReference type="EMBL" id="BPLR01002474">
    <property type="protein sequence ID" value="GIX74123.1"/>
    <property type="molecule type" value="Genomic_DNA"/>
</dbReference>
<sequence>MCFHHQPAINVSSSSTINQLSMFHQHQPSTSYQCFILINHQPAINVSSSSTINQLSMFHQHQPSSDQFLPMLFHISKERI</sequence>
<comment type="caution">
    <text evidence="1">The sequence shown here is derived from an EMBL/GenBank/DDBJ whole genome shotgun (WGS) entry which is preliminary data.</text>
</comment>
<gene>
    <name evidence="1" type="ORF">CEXT_512741</name>
</gene>
<organism evidence="1 2">
    <name type="scientific">Caerostris extrusa</name>
    <name type="common">Bark spider</name>
    <name type="synonym">Caerostris bankana</name>
    <dbReference type="NCBI Taxonomy" id="172846"/>
    <lineage>
        <taxon>Eukaryota</taxon>
        <taxon>Metazoa</taxon>
        <taxon>Ecdysozoa</taxon>
        <taxon>Arthropoda</taxon>
        <taxon>Chelicerata</taxon>
        <taxon>Arachnida</taxon>
        <taxon>Araneae</taxon>
        <taxon>Araneomorphae</taxon>
        <taxon>Entelegynae</taxon>
        <taxon>Araneoidea</taxon>
        <taxon>Araneidae</taxon>
        <taxon>Caerostris</taxon>
    </lineage>
</organism>
<evidence type="ECO:0000313" key="1">
    <source>
        <dbReference type="EMBL" id="GIX74123.1"/>
    </source>
</evidence>
<dbReference type="Proteomes" id="UP001054945">
    <property type="component" value="Unassembled WGS sequence"/>
</dbReference>